<dbReference type="EMBL" id="JACSNQ010000001">
    <property type="protein sequence ID" value="MBM6774170.1"/>
    <property type="molecule type" value="Genomic_DNA"/>
</dbReference>
<evidence type="ECO:0000313" key="1">
    <source>
        <dbReference type="EMBL" id="MBM6774170.1"/>
    </source>
</evidence>
<dbReference type="Gene3D" id="3.30.1360.120">
    <property type="entry name" value="Probable tRNA modification gtpase trme, domain 1"/>
    <property type="match status" value="1"/>
</dbReference>
<name>A0ABS2EZP2_9ACTN</name>
<feature type="non-terminal residue" evidence="1">
    <location>
        <position position="271"/>
    </location>
</feature>
<dbReference type="SUPFAM" id="SSF103025">
    <property type="entry name" value="Folate-binding domain"/>
    <property type="match status" value="1"/>
</dbReference>
<dbReference type="GO" id="GO:0016740">
    <property type="term" value="F:transferase activity"/>
    <property type="evidence" value="ECO:0007669"/>
    <property type="project" value="UniProtKB-KW"/>
</dbReference>
<gene>
    <name evidence="1" type="ORF">H9X80_01185</name>
</gene>
<protein>
    <submittedName>
        <fullName evidence="1">Aminomethyl transferase family protein</fullName>
    </submittedName>
</protein>
<reference evidence="1 2" key="1">
    <citation type="journal article" date="2021" name="Sci. Rep.">
        <title>The distribution of antibiotic resistance genes in chicken gut microbiota commensals.</title>
        <authorList>
            <person name="Juricova H."/>
            <person name="Matiasovicova J."/>
            <person name="Kubasova T."/>
            <person name="Cejkova D."/>
            <person name="Rychlik I."/>
        </authorList>
    </citation>
    <scope>NUCLEOTIDE SEQUENCE [LARGE SCALE GENOMIC DNA]</scope>
    <source>
        <strain evidence="1 2">An794</strain>
    </source>
</reference>
<accession>A0ABS2EZP2</accession>
<evidence type="ECO:0000313" key="2">
    <source>
        <dbReference type="Proteomes" id="UP000712527"/>
    </source>
</evidence>
<dbReference type="Proteomes" id="UP000712527">
    <property type="component" value="Unassembled WGS sequence"/>
</dbReference>
<comment type="caution">
    <text evidence="1">The sequence shown here is derived from an EMBL/GenBank/DDBJ whole genome shotgun (WGS) entry which is preliminary data.</text>
</comment>
<proteinExistence type="predicted"/>
<dbReference type="RefSeq" id="WP_204792515.1">
    <property type="nucleotide sequence ID" value="NZ_JACSNQ010000001.1"/>
</dbReference>
<sequence length="271" mass="27852">MSAPHEGTLHGEHVLLGARFAAHEGAEALHVSSYEREVPVVEALEGAVLSDLTGSPYLFVSGEAAEAFGDAALAGRPLSVGDVAFEAALAGDGSLVSVPLALRTGDTELVLVDPSRRGPVLDGWVRLLAGAEQDGSGVFAGVTVEDASEMLVPLLLVGGEARPVLADYVSTPADLPAAGRVASLHLDAIPAVVAQLPRMGSLPPAFLVLVPPARARALWRSLLSFTTVSPVGAEALCALGERLPWGGLLSGEGPVRAPREELTGWGLMRDG</sequence>
<keyword evidence="1" id="KW-0808">Transferase</keyword>
<dbReference type="InterPro" id="IPR027266">
    <property type="entry name" value="TrmE/GcvT-like"/>
</dbReference>
<keyword evidence="2" id="KW-1185">Reference proteome</keyword>
<organism evidence="1 2">
    <name type="scientific">Olsenella profusa</name>
    <dbReference type="NCBI Taxonomy" id="138595"/>
    <lineage>
        <taxon>Bacteria</taxon>
        <taxon>Bacillati</taxon>
        <taxon>Actinomycetota</taxon>
        <taxon>Coriobacteriia</taxon>
        <taxon>Coriobacteriales</taxon>
        <taxon>Atopobiaceae</taxon>
        <taxon>Olsenella</taxon>
    </lineage>
</organism>